<accession>A0A975PVZ1</accession>
<keyword evidence="2" id="KW-0808">Transferase</keyword>
<dbReference type="InterPro" id="IPR029044">
    <property type="entry name" value="Nucleotide-diphossugar_trans"/>
</dbReference>
<dbReference type="PANTHER" id="PTHR43777">
    <property type="entry name" value="MOLYBDENUM COFACTOR CYTIDYLYLTRANSFERASE"/>
    <property type="match status" value="1"/>
</dbReference>
<dbReference type="RefSeq" id="WP_211697596.1">
    <property type="nucleotide sequence ID" value="NZ_CP046600.1"/>
</dbReference>
<organism evidence="2 3">
    <name type="scientific">Mycobacterium spongiae</name>
    <dbReference type="NCBI Taxonomy" id="886343"/>
    <lineage>
        <taxon>Bacteria</taxon>
        <taxon>Bacillati</taxon>
        <taxon>Actinomycetota</taxon>
        <taxon>Actinomycetes</taxon>
        <taxon>Mycobacteriales</taxon>
        <taxon>Mycobacteriaceae</taxon>
        <taxon>Mycobacterium</taxon>
    </lineage>
</organism>
<dbReference type="Pfam" id="PF12804">
    <property type="entry name" value="NTP_transf_3"/>
    <property type="match status" value="1"/>
</dbReference>
<dbReference type="Proteomes" id="UP000682202">
    <property type="component" value="Chromosome"/>
</dbReference>
<dbReference type="InterPro" id="IPR025877">
    <property type="entry name" value="MobA-like_NTP_Trfase"/>
</dbReference>
<evidence type="ECO:0000313" key="2">
    <source>
        <dbReference type="EMBL" id="QUR66118.1"/>
    </source>
</evidence>
<gene>
    <name evidence="2" type="ORF">F6B93_02590</name>
</gene>
<feature type="domain" description="MobA-like NTP transferase" evidence="1">
    <location>
        <begin position="8"/>
        <end position="166"/>
    </location>
</feature>
<dbReference type="Gene3D" id="3.90.550.10">
    <property type="entry name" value="Spore Coat Polysaccharide Biosynthesis Protein SpsA, Chain A"/>
    <property type="match status" value="1"/>
</dbReference>
<evidence type="ECO:0000313" key="3">
    <source>
        <dbReference type="Proteomes" id="UP000682202"/>
    </source>
</evidence>
<dbReference type="KEGG" id="mspg:F6B93_02590"/>
<name>A0A975PVZ1_9MYCO</name>
<evidence type="ECO:0000259" key="1">
    <source>
        <dbReference type="Pfam" id="PF12804"/>
    </source>
</evidence>
<reference evidence="2" key="1">
    <citation type="submission" date="2019-12" db="EMBL/GenBank/DDBJ databases">
        <title>Mycobacterium spongiae sp. nov.</title>
        <authorList>
            <person name="Stinear T."/>
        </authorList>
    </citation>
    <scope>NUCLEOTIDE SEQUENCE</scope>
    <source>
        <strain evidence="2">FSD4b-SM</strain>
    </source>
</reference>
<keyword evidence="3" id="KW-1185">Reference proteome</keyword>
<dbReference type="GO" id="GO:0016779">
    <property type="term" value="F:nucleotidyltransferase activity"/>
    <property type="evidence" value="ECO:0007669"/>
    <property type="project" value="UniProtKB-ARBA"/>
</dbReference>
<protein>
    <submittedName>
        <fullName evidence="2">NTP transferase domain-containing protein</fullName>
    </submittedName>
</protein>
<dbReference type="AlphaFoldDB" id="A0A975PVZ1"/>
<dbReference type="SUPFAM" id="SSF53448">
    <property type="entry name" value="Nucleotide-diphospho-sugar transferases"/>
    <property type="match status" value="1"/>
</dbReference>
<sequence length="200" mass="21294">MTSPQVTGVVLAAGASRRLGTPKQVLPYQDTTVLGAVLAIARAAGFDQLIVTLGGAADAVRDAVDLDGVDVVVVEDFGTGCSASLRAALERVDPRSAGVVLLLGDQPQVHPATIRRMVQRGRIGLVDDIMVCGYRDGIGHPFWFSRSVFGELSGLHGDKAVWKLVGSGRYRVGEVEVDGCVPLDVDTWDDYRRLLESVPP</sequence>
<dbReference type="EMBL" id="CP046600">
    <property type="protein sequence ID" value="QUR66118.1"/>
    <property type="molecule type" value="Genomic_DNA"/>
</dbReference>
<dbReference type="CDD" id="cd04182">
    <property type="entry name" value="GT_2_like_f"/>
    <property type="match status" value="1"/>
</dbReference>
<proteinExistence type="predicted"/>
<dbReference type="PANTHER" id="PTHR43777:SF1">
    <property type="entry name" value="MOLYBDENUM COFACTOR CYTIDYLYLTRANSFERASE"/>
    <property type="match status" value="1"/>
</dbReference>